<dbReference type="GO" id="GO:0004674">
    <property type="term" value="F:protein serine/threonine kinase activity"/>
    <property type="evidence" value="ECO:0007669"/>
    <property type="project" value="UniProtKB-UniRule"/>
</dbReference>
<dbReference type="Gene3D" id="3.40.50.300">
    <property type="entry name" value="P-loop containing nucleotide triphosphate hydrolases"/>
    <property type="match status" value="1"/>
</dbReference>
<evidence type="ECO:0000256" key="1">
    <source>
        <dbReference type="ARBA" id="ARBA00022527"/>
    </source>
</evidence>
<dbReference type="Gene3D" id="1.10.510.10">
    <property type="entry name" value="Transferase(Phosphotransferase) domain 1"/>
    <property type="match status" value="1"/>
</dbReference>
<comment type="similarity">
    <text evidence="6">Belongs to the protein kinase superfamily.</text>
</comment>
<accession>A0A7K0DPW0</accession>
<comment type="catalytic activity">
    <reaction evidence="6">
        <text>L-threonyl-[protein] + ATP = O-phospho-L-threonyl-[protein] + ADP + H(+)</text>
        <dbReference type="Rhea" id="RHEA:46608"/>
        <dbReference type="Rhea" id="RHEA-COMP:11060"/>
        <dbReference type="Rhea" id="RHEA-COMP:11605"/>
        <dbReference type="ChEBI" id="CHEBI:15378"/>
        <dbReference type="ChEBI" id="CHEBI:30013"/>
        <dbReference type="ChEBI" id="CHEBI:30616"/>
        <dbReference type="ChEBI" id="CHEBI:61977"/>
        <dbReference type="ChEBI" id="CHEBI:456216"/>
        <dbReference type="EC" id="2.7.11.1"/>
    </reaction>
</comment>
<evidence type="ECO:0000313" key="9">
    <source>
        <dbReference type="EMBL" id="MQY27806.1"/>
    </source>
</evidence>
<evidence type="ECO:0000256" key="3">
    <source>
        <dbReference type="ARBA" id="ARBA00022741"/>
    </source>
</evidence>
<evidence type="ECO:0000313" key="10">
    <source>
        <dbReference type="Proteomes" id="UP000431401"/>
    </source>
</evidence>
<evidence type="ECO:0000256" key="6">
    <source>
        <dbReference type="PIRNR" id="PIRNR000574"/>
    </source>
</evidence>
<dbReference type="SMART" id="SM00382">
    <property type="entry name" value="AAA"/>
    <property type="match status" value="1"/>
</dbReference>
<dbReference type="PROSITE" id="PS00107">
    <property type="entry name" value="PROTEIN_KINASE_ATP"/>
    <property type="match status" value="1"/>
</dbReference>
<dbReference type="InterPro" id="IPR008271">
    <property type="entry name" value="Ser/Thr_kinase_AS"/>
</dbReference>
<dbReference type="InterPro" id="IPR011990">
    <property type="entry name" value="TPR-like_helical_dom_sf"/>
</dbReference>
<dbReference type="PROSITE" id="PS50011">
    <property type="entry name" value="PROTEIN_KINASE_DOM"/>
    <property type="match status" value="1"/>
</dbReference>
<sequence length="1116" mass="120556">MADIDIAATQRDMSTGVRAELVAGGFDGPEEVGHGGFGVVYRCREPELERMVAVKLLLSEVHGDERGRFVREQRALGRLSGHPHIVQVLRIDLTATGRPFIVMPYFTRGSLDRVVRATGPLRWPDALSIGVRMAGALAAAHAVGIVHGDVKPGNILLTDYGEPLLSDFGIARFGDETMSASALVQGTPAYTAPEVLRGAVQNAVADVYGLGATLYYLTTGHCPAARPGGEAGDLGADLEAYGVPDEARDAIVAALSADPEDRPGSAIEFGELLREAQRDTGQPVDTMAMPVDGAESARTVLPAQPIAPVTPPPPPIAATKFRPPAPARAVVERTRLLDILRAAAERRLILVHGPAGFGKTTLVVQWARELRATGVPVAWLTVDADDDNVVWFLTHLIEAIRRVRPELARELGDLLEERSSNATRSVLSALIDEIHDSGQPIVLVIDDWHRINGRKTFAAVDYLLEHGCHHLKLVVAGRARTGLPLSKLRVADELVEIDTAALRFDPEETGTFLVGVSGLPLTGEDVTRILESTEGWPAGLRLAQLSLSGRDDPSGFIDNLSGRHHAIGDYLTENVLDSLDPPLLDFLMATTITPRICAGLAAALSGRADARALLEQIADRNLFLHRMEENESGEWFRYHGLFADHLQRRLGYWDPDRVQVLHARAAAWFADHDLLIEAVDHTLAAGDPEGAVDLVESQAMGLIVNSRMATILGLLAKLPASLTDVRPRLQLCAAWANVGLERGVRVYTAARKVESAIEASGTPEPQATAFRVEAALAIGMEEYIADRLENLSELVPEHITALDNTIVAMNAADLAAVDALNRFDFDGVRHWHGQALYYGRELPSLAVMHSHCVAGLSEVEQVHPSAAEAHFTTAIAAVNPESEVVVRATELAGAFLGDLRYRQNRLTEAGERLATALGRHGDPRSAEVALAGYGTGARIAVIHGDIEHAERLLRTGERLAQDRSLPRLAARMINERLRIGLPVPDDVRARLLNLPPYRAQHIRIRAALAELAQESAIRMLLTDGTPAALAAARERAEVMYREILTLNRPRAKVDSSLLYACCLWATGEHEAACAIARPAVTLCVERGVPRLAQDAGPYMSEISAAVGPECLPHLGE</sequence>
<evidence type="ECO:0000256" key="5">
    <source>
        <dbReference type="ARBA" id="ARBA00022840"/>
    </source>
</evidence>
<dbReference type="Pfam" id="PF13191">
    <property type="entry name" value="AAA_16"/>
    <property type="match status" value="1"/>
</dbReference>
<dbReference type="RefSeq" id="WP_227837871.1">
    <property type="nucleotide sequence ID" value="NZ_WEGI01000007.1"/>
</dbReference>
<dbReference type="PANTHER" id="PTHR43289:SF6">
    <property type="entry name" value="SERINE_THREONINE-PROTEIN KINASE NEKL-3"/>
    <property type="match status" value="1"/>
</dbReference>
<dbReference type="PANTHER" id="PTHR43289">
    <property type="entry name" value="MITOGEN-ACTIVATED PROTEIN KINASE KINASE KINASE 20-RELATED"/>
    <property type="match status" value="1"/>
</dbReference>
<dbReference type="SMART" id="SM00220">
    <property type="entry name" value="S_TKc"/>
    <property type="match status" value="1"/>
</dbReference>
<dbReference type="AlphaFoldDB" id="A0A7K0DPW0"/>
<dbReference type="GO" id="GO:0005524">
    <property type="term" value="F:ATP binding"/>
    <property type="evidence" value="ECO:0007669"/>
    <property type="project" value="UniProtKB-UniRule"/>
</dbReference>
<protein>
    <recommendedName>
        <fullName evidence="6">Serine/threonine-protein kinase PknK</fullName>
        <ecNumber evidence="6">2.7.11.1</ecNumber>
    </recommendedName>
    <alternativeName>
        <fullName evidence="6">Protein kinase K</fullName>
    </alternativeName>
</protein>
<dbReference type="InterPro" id="IPR003593">
    <property type="entry name" value="AAA+_ATPase"/>
</dbReference>
<dbReference type="PROSITE" id="PS00108">
    <property type="entry name" value="PROTEIN_KINASE_ST"/>
    <property type="match status" value="1"/>
</dbReference>
<dbReference type="Pfam" id="PF25873">
    <property type="entry name" value="WHD_MalT"/>
    <property type="match status" value="1"/>
</dbReference>
<name>A0A7K0DPW0_9NOCA</name>
<dbReference type="InterPro" id="IPR059106">
    <property type="entry name" value="WHD_MalT"/>
</dbReference>
<dbReference type="SUPFAM" id="SSF52540">
    <property type="entry name" value="P-loop containing nucleoside triphosphate hydrolases"/>
    <property type="match status" value="1"/>
</dbReference>
<feature type="binding site" evidence="7">
    <location>
        <position position="55"/>
    </location>
    <ligand>
        <name>ATP</name>
        <dbReference type="ChEBI" id="CHEBI:30616"/>
    </ligand>
</feature>
<dbReference type="InterPro" id="IPR000719">
    <property type="entry name" value="Prot_kinase_dom"/>
</dbReference>
<evidence type="ECO:0000256" key="4">
    <source>
        <dbReference type="ARBA" id="ARBA00022777"/>
    </source>
</evidence>
<dbReference type="Gene3D" id="3.30.200.20">
    <property type="entry name" value="Phosphorylase Kinase, domain 1"/>
    <property type="match status" value="1"/>
</dbReference>
<dbReference type="GO" id="GO:0046872">
    <property type="term" value="F:metal ion binding"/>
    <property type="evidence" value="ECO:0007669"/>
    <property type="project" value="UniProtKB-UniRule"/>
</dbReference>
<dbReference type="InterPro" id="IPR016236">
    <property type="entry name" value="Ser/Thr_kinase_PknK_prd"/>
</dbReference>
<keyword evidence="10" id="KW-1185">Reference proteome</keyword>
<dbReference type="Gene3D" id="1.25.40.10">
    <property type="entry name" value="Tetratricopeptide repeat domain"/>
    <property type="match status" value="1"/>
</dbReference>
<dbReference type="Proteomes" id="UP000431401">
    <property type="component" value="Unassembled WGS sequence"/>
</dbReference>
<dbReference type="InterPro" id="IPR041664">
    <property type="entry name" value="AAA_16"/>
</dbReference>
<keyword evidence="4 6" id="KW-0418">Kinase</keyword>
<dbReference type="InterPro" id="IPR027417">
    <property type="entry name" value="P-loop_NTPase"/>
</dbReference>
<comment type="catalytic activity">
    <reaction evidence="6">
        <text>L-seryl-[protein] + ATP = O-phospho-L-seryl-[protein] + ADP + H(+)</text>
        <dbReference type="Rhea" id="RHEA:17989"/>
        <dbReference type="Rhea" id="RHEA-COMP:9863"/>
        <dbReference type="Rhea" id="RHEA-COMP:11604"/>
        <dbReference type="ChEBI" id="CHEBI:15378"/>
        <dbReference type="ChEBI" id="CHEBI:29999"/>
        <dbReference type="ChEBI" id="CHEBI:30616"/>
        <dbReference type="ChEBI" id="CHEBI:83421"/>
        <dbReference type="ChEBI" id="CHEBI:456216"/>
        <dbReference type="EC" id="2.7.11.1"/>
    </reaction>
</comment>
<feature type="domain" description="Protein kinase" evidence="8">
    <location>
        <begin position="26"/>
        <end position="273"/>
    </location>
</feature>
<proteinExistence type="inferred from homology"/>
<dbReference type="EMBL" id="WEGI01000007">
    <property type="protein sequence ID" value="MQY27806.1"/>
    <property type="molecule type" value="Genomic_DNA"/>
</dbReference>
<reference evidence="9 10" key="1">
    <citation type="submission" date="2019-10" db="EMBL/GenBank/DDBJ databases">
        <title>Nocardia macrotermitis sp. nov. and Nocardia aurantia sp. nov., isolated from the gut of fungus growing-termite Macrotermes natalensis.</title>
        <authorList>
            <person name="Benndorf R."/>
            <person name="Schwitalla J."/>
            <person name="Martin K."/>
            <person name="De Beer W."/>
            <person name="Kaster A.-K."/>
            <person name="Vollmers J."/>
            <person name="Poulsen M."/>
            <person name="Beemelmanns C."/>
        </authorList>
    </citation>
    <scope>NUCLEOTIDE SEQUENCE [LARGE SCALE GENOMIC DNA]</scope>
    <source>
        <strain evidence="9 10">RB56</strain>
    </source>
</reference>
<keyword evidence="3 6" id="KW-0547">Nucleotide-binding</keyword>
<dbReference type="PIRSF" id="PIRSF000574">
    <property type="entry name" value="Ser/Thr_PK_PknK_prd"/>
    <property type="match status" value="1"/>
</dbReference>
<dbReference type="CDD" id="cd14014">
    <property type="entry name" value="STKc_PknB_like"/>
    <property type="match status" value="1"/>
</dbReference>
<dbReference type="InterPro" id="IPR011009">
    <property type="entry name" value="Kinase-like_dom_sf"/>
</dbReference>
<dbReference type="EC" id="2.7.11.1" evidence="6"/>
<evidence type="ECO:0000259" key="8">
    <source>
        <dbReference type="PROSITE" id="PS50011"/>
    </source>
</evidence>
<gene>
    <name evidence="9" type="primary">pknK_3</name>
    <name evidence="9" type="ORF">NRB56_33890</name>
</gene>
<organism evidence="9 10">
    <name type="scientific">Nocardia aurantia</name>
    <dbReference type="NCBI Taxonomy" id="2585199"/>
    <lineage>
        <taxon>Bacteria</taxon>
        <taxon>Bacillati</taxon>
        <taxon>Actinomycetota</taxon>
        <taxon>Actinomycetes</taxon>
        <taxon>Mycobacteriales</taxon>
        <taxon>Nocardiaceae</taxon>
        <taxon>Nocardia</taxon>
    </lineage>
</organism>
<evidence type="ECO:0000256" key="7">
    <source>
        <dbReference type="PROSITE-ProRule" id="PRU10141"/>
    </source>
</evidence>
<keyword evidence="2 6" id="KW-0808">Transferase</keyword>
<keyword evidence="5 6" id="KW-0067">ATP-binding</keyword>
<dbReference type="InterPro" id="IPR017441">
    <property type="entry name" value="Protein_kinase_ATP_BS"/>
</dbReference>
<dbReference type="Pfam" id="PF00069">
    <property type="entry name" value="Pkinase"/>
    <property type="match status" value="1"/>
</dbReference>
<keyword evidence="1 6" id="KW-0723">Serine/threonine-protein kinase</keyword>
<dbReference type="GO" id="GO:0106310">
    <property type="term" value="F:protein serine kinase activity"/>
    <property type="evidence" value="ECO:0007669"/>
    <property type="project" value="UniProtKB-UniRule"/>
</dbReference>
<evidence type="ECO:0000256" key="2">
    <source>
        <dbReference type="ARBA" id="ARBA00022679"/>
    </source>
</evidence>
<dbReference type="SUPFAM" id="SSF56112">
    <property type="entry name" value="Protein kinase-like (PK-like)"/>
    <property type="match status" value="1"/>
</dbReference>
<comment type="caution">
    <text evidence="9">The sequence shown here is derived from an EMBL/GenBank/DDBJ whole genome shotgun (WGS) entry which is preliminary data.</text>
</comment>